<dbReference type="InterPro" id="IPR027417">
    <property type="entry name" value="P-loop_NTPase"/>
</dbReference>
<dbReference type="SUPFAM" id="SSF52540">
    <property type="entry name" value="P-loop containing nucleoside triphosphate hydrolases"/>
    <property type="match status" value="1"/>
</dbReference>
<feature type="domain" description="RecA-like N-terminal" evidence="7">
    <location>
        <begin position="34"/>
        <end position="120"/>
    </location>
</feature>
<dbReference type="GO" id="GO:0006310">
    <property type="term" value="P:DNA recombination"/>
    <property type="evidence" value="ECO:0007669"/>
    <property type="project" value="UniProtKB-KW"/>
</dbReference>
<dbReference type="InterPro" id="IPR013765">
    <property type="entry name" value="DNA_recomb/repair_RecA"/>
</dbReference>
<dbReference type="AlphaFoldDB" id="A0A1H4TZD0"/>
<evidence type="ECO:0000256" key="5">
    <source>
        <dbReference type="ARBA" id="ARBA00023172"/>
    </source>
</evidence>
<evidence type="ECO:0000256" key="2">
    <source>
        <dbReference type="ARBA" id="ARBA00015553"/>
    </source>
</evidence>
<dbReference type="EMBL" id="FNSD01000001">
    <property type="protein sequence ID" value="SEC61381.1"/>
    <property type="molecule type" value="Genomic_DNA"/>
</dbReference>
<evidence type="ECO:0000259" key="7">
    <source>
        <dbReference type="Pfam" id="PF00154"/>
    </source>
</evidence>
<protein>
    <recommendedName>
        <fullName evidence="2">Protein RecA</fullName>
    </recommendedName>
</protein>
<name>A0A1H4TZD0_9BACT</name>
<organism evidence="8 9">
    <name type="scientific">Terriglobus roseus</name>
    <dbReference type="NCBI Taxonomy" id="392734"/>
    <lineage>
        <taxon>Bacteria</taxon>
        <taxon>Pseudomonadati</taxon>
        <taxon>Acidobacteriota</taxon>
        <taxon>Terriglobia</taxon>
        <taxon>Terriglobales</taxon>
        <taxon>Acidobacteriaceae</taxon>
        <taxon>Terriglobus</taxon>
    </lineage>
</organism>
<keyword evidence="5" id="KW-0233">DNA recombination</keyword>
<feature type="region of interest" description="Disordered" evidence="6">
    <location>
        <begin position="137"/>
        <end position="237"/>
    </location>
</feature>
<dbReference type="Pfam" id="PF00154">
    <property type="entry name" value="RecA_N"/>
    <property type="match status" value="1"/>
</dbReference>
<evidence type="ECO:0000256" key="3">
    <source>
        <dbReference type="ARBA" id="ARBA00022741"/>
    </source>
</evidence>
<evidence type="ECO:0000256" key="4">
    <source>
        <dbReference type="ARBA" id="ARBA00022840"/>
    </source>
</evidence>
<gene>
    <name evidence="8" type="ORF">SAMN05443244_3898</name>
</gene>
<proteinExistence type="inferred from homology"/>
<evidence type="ECO:0000313" key="9">
    <source>
        <dbReference type="Proteomes" id="UP000182409"/>
    </source>
</evidence>
<dbReference type="RefSeq" id="WP_074655575.1">
    <property type="nucleotide sequence ID" value="NZ_FNSD01000001.1"/>
</dbReference>
<dbReference type="GO" id="GO:0006281">
    <property type="term" value="P:DNA repair"/>
    <property type="evidence" value="ECO:0007669"/>
    <property type="project" value="InterPro"/>
</dbReference>
<dbReference type="InterPro" id="IPR049428">
    <property type="entry name" value="RecA-like_N"/>
</dbReference>
<evidence type="ECO:0000256" key="6">
    <source>
        <dbReference type="SAM" id="MobiDB-lite"/>
    </source>
</evidence>
<evidence type="ECO:0000313" key="8">
    <source>
        <dbReference type="EMBL" id="SEC61381.1"/>
    </source>
</evidence>
<keyword evidence="3" id="KW-0547">Nucleotide-binding</keyword>
<dbReference type="Proteomes" id="UP000182409">
    <property type="component" value="Unassembled WGS sequence"/>
</dbReference>
<keyword evidence="4" id="KW-0067">ATP-binding</keyword>
<evidence type="ECO:0000256" key="1">
    <source>
        <dbReference type="ARBA" id="ARBA00009391"/>
    </source>
</evidence>
<dbReference type="GO" id="GO:0005524">
    <property type="term" value="F:ATP binding"/>
    <property type="evidence" value="ECO:0007669"/>
    <property type="project" value="UniProtKB-KW"/>
</dbReference>
<dbReference type="PANTHER" id="PTHR45900:SF1">
    <property type="entry name" value="MITOCHONDRIAL DNA REPAIR PROTEIN RECA HOMOLOG-RELATED"/>
    <property type="match status" value="1"/>
</dbReference>
<dbReference type="Gene3D" id="3.40.50.300">
    <property type="entry name" value="P-loop containing nucleotide triphosphate hydrolases"/>
    <property type="match status" value="1"/>
</dbReference>
<sequence length="406" mass="43693">MLHAATLRRQIEDALQDRVPGALSPRPAGLREYTPTGIDALDVLLRGGLPTGALAELVGPECSGRTTAALSFLAQVTAEGNVCAWIDVSDALDPHTAAANGVDLERLLWVRCASGKTAPPVLQTEPVTPQVIASAQQIEATAARPAPPAPGGGGSPHPRSEGRGMSEAIHNLLKQQPRSAAIKDMRRNRGIGTPGMGNRSLTHRADIKREEQVPTDRQPPRRGEHLQTVSSQQSSSLQMSASLAAAIKEKKAMKLADAAQGGPEAQRITTTQRWSPLDRALSAADLLLQGGGFRAIVLDLGSTPAEMAWRVPMATWFRFRAACERSRVSVLLLTQHPCARSSAELVVRMEAGDFQHMGAVMTGIAYRGELDRQRQHRPESNVVSIRKEAKPDRYAAWSARATWARA</sequence>
<dbReference type="PANTHER" id="PTHR45900">
    <property type="entry name" value="RECA"/>
    <property type="match status" value="1"/>
</dbReference>
<reference evidence="8 9" key="1">
    <citation type="submission" date="2016-10" db="EMBL/GenBank/DDBJ databases">
        <authorList>
            <person name="de Groot N.N."/>
        </authorList>
    </citation>
    <scope>NUCLEOTIDE SEQUENCE [LARGE SCALE GENOMIC DNA]</scope>
    <source>
        <strain evidence="8 9">AB35.6</strain>
    </source>
</reference>
<accession>A0A1H4TZD0</accession>
<dbReference type="GO" id="GO:0003697">
    <property type="term" value="F:single-stranded DNA binding"/>
    <property type="evidence" value="ECO:0007669"/>
    <property type="project" value="InterPro"/>
</dbReference>
<dbReference type="OrthoDB" id="110850at2"/>
<comment type="similarity">
    <text evidence="1">Belongs to the RecA family.</text>
</comment>
<feature type="compositionally biased region" description="Basic and acidic residues" evidence="6">
    <location>
        <begin position="203"/>
        <end position="225"/>
    </location>
</feature>